<sequence length="203" mass="22139">MLDRFYLIVDGVDWLDRFLPLGLSLVQLRIKDADAATLRREFSSAIAKCRAADATLVVNDYWELAIDLKADWLHLGQEDLATADLAAIRAAGIRLGVSTHDEAELEKALAARPDYIALGPVFPTTLKKLDWAPQGLEKVTDWQKRLDVPLVAIGGITLERASAVFAAGADMICASTDVLGAADPEERLGAWLDARATWARGTR</sequence>
<keyword evidence="4" id="KW-0479">Metal-binding</keyword>
<evidence type="ECO:0000313" key="13">
    <source>
        <dbReference type="EMBL" id="RAI24936.1"/>
    </source>
</evidence>
<dbReference type="GO" id="GO:0009229">
    <property type="term" value="P:thiamine diphosphate biosynthetic process"/>
    <property type="evidence" value="ECO:0007669"/>
    <property type="project" value="UniProtKB-UniPathway"/>
</dbReference>
<dbReference type="OrthoDB" id="9794842at2"/>
<comment type="cofactor">
    <cofactor evidence="1">
        <name>Mg(2+)</name>
        <dbReference type="ChEBI" id="CHEBI:18420"/>
    </cofactor>
</comment>
<evidence type="ECO:0000256" key="5">
    <source>
        <dbReference type="ARBA" id="ARBA00022842"/>
    </source>
</evidence>
<dbReference type="NCBIfam" id="NF000734">
    <property type="entry name" value="PRK00043.1-5"/>
    <property type="match status" value="1"/>
</dbReference>
<dbReference type="Proteomes" id="UP000249299">
    <property type="component" value="Unassembled WGS sequence"/>
</dbReference>
<evidence type="ECO:0000256" key="9">
    <source>
        <dbReference type="ARBA" id="ARBA00047883"/>
    </source>
</evidence>
<comment type="catalytic activity">
    <reaction evidence="7 10">
        <text>4-methyl-5-(2-phosphooxyethyl)-thiazole + 4-amino-2-methyl-5-(diphosphooxymethyl)pyrimidine + H(+) = thiamine phosphate + diphosphate</text>
        <dbReference type="Rhea" id="RHEA:22328"/>
        <dbReference type="ChEBI" id="CHEBI:15378"/>
        <dbReference type="ChEBI" id="CHEBI:33019"/>
        <dbReference type="ChEBI" id="CHEBI:37575"/>
        <dbReference type="ChEBI" id="CHEBI:57841"/>
        <dbReference type="ChEBI" id="CHEBI:58296"/>
        <dbReference type="EC" id="2.5.1.3"/>
    </reaction>
</comment>
<organism evidence="13 14">
    <name type="scientific">Rhodobium orientis</name>
    <dbReference type="NCBI Taxonomy" id="34017"/>
    <lineage>
        <taxon>Bacteria</taxon>
        <taxon>Pseudomonadati</taxon>
        <taxon>Pseudomonadota</taxon>
        <taxon>Alphaproteobacteria</taxon>
        <taxon>Hyphomicrobiales</taxon>
        <taxon>Rhodobiaceae</taxon>
        <taxon>Rhodobium</taxon>
    </lineage>
</organism>
<keyword evidence="6 10" id="KW-0784">Thiamine biosynthesis</keyword>
<feature type="domain" description="Thiamine phosphate synthase/TenI" evidence="12">
    <location>
        <begin position="11"/>
        <end position="176"/>
    </location>
</feature>
<evidence type="ECO:0000256" key="11">
    <source>
        <dbReference type="RuleBase" id="RU004253"/>
    </source>
</evidence>
<evidence type="ECO:0000313" key="14">
    <source>
        <dbReference type="Proteomes" id="UP000249299"/>
    </source>
</evidence>
<comment type="similarity">
    <text evidence="10">Belongs to the thiamine-phosphate synthase family.</text>
</comment>
<dbReference type="PANTHER" id="PTHR20857">
    <property type="entry name" value="THIAMINE-PHOSPHATE PYROPHOSPHORYLASE"/>
    <property type="match status" value="1"/>
</dbReference>
<comment type="caution">
    <text evidence="13">The sequence shown here is derived from an EMBL/GenBank/DDBJ whole genome shotgun (WGS) entry which is preliminary data.</text>
</comment>
<evidence type="ECO:0000256" key="10">
    <source>
        <dbReference type="RuleBase" id="RU003826"/>
    </source>
</evidence>
<name>A0A327JGY9_9HYPH</name>
<evidence type="ECO:0000256" key="6">
    <source>
        <dbReference type="ARBA" id="ARBA00022977"/>
    </source>
</evidence>
<evidence type="ECO:0000256" key="2">
    <source>
        <dbReference type="ARBA" id="ARBA00005165"/>
    </source>
</evidence>
<dbReference type="GO" id="GO:0005737">
    <property type="term" value="C:cytoplasm"/>
    <property type="evidence" value="ECO:0007669"/>
    <property type="project" value="TreeGrafter"/>
</dbReference>
<dbReference type="GO" id="GO:0004789">
    <property type="term" value="F:thiamine-phosphate diphosphorylase activity"/>
    <property type="evidence" value="ECO:0007669"/>
    <property type="project" value="UniProtKB-EC"/>
</dbReference>
<gene>
    <name evidence="13" type="ORF">CH339_20365</name>
</gene>
<evidence type="ECO:0000259" key="12">
    <source>
        <dbReference type="Pfam" id="PF02581"/>
    </source>
</evidence>
<keyword evidence="5" id="KW-0460">Magnesium</keyword>
<dbReference type="InterPro" id="IPR034291">
    <property type="entry name" value="TMP_synthase"/>
</dbReference>
<dbReference type="CDD" id="cd00564">
    <property type="entry name" value="TMP_TenI"/>
    <property type="match status" value="1"/>
</dbReference>
<comment type="catalytic activity">
    <reaction evidence="8 10">
        <text>2-(2-carboxy-4-methylthiazol-5-yl)ethyl phosphate + 4-amino-2-methyl-5-(diphosphooxymethyl)pyrimidine + 2 H(+) = thiamine phosphate + CO2 + diphosphate</text>
        <dbReference type="Rhea" id="RHEA:47848"/>
        <dbReference type="ChEBI" id="CHEBI:15378"/>
        <dbReference type="ChEBI" id="CHEBI:16526"/>
        <dbReference type="ChEBI" id="CHEBI:33019"/>
        <dbReference type="ChEBI" id="CHEBI:37575"/>
        <dbReference type="ChEBI" id="CHEBI:57841"/>
        <dbReference type="ChEBI" id="CHEBI:62890"/>
        <dbReference type="EC" id="2.5.1.3"/>
    </reaction>
</comment>
<dbReference type="EC" id="2.5.1.3" evidence="10"/>
<dbReference type="UniPathway" id="UPA00060">
    <property type="reaction ID" value="UER00141"/>
</dbReference>
<dbReference type="Gene3D" id="3.20.20.70">
    <property type="entry name" value="Aldolase class I"/>
    <property type="match status" value="1"/>
</dbReference>
<dbReference type="GO" id="GO:0046872">
    <property type="term" value="F:metal ion binding"/>
    <property type="evidence" value="ECO:0007669"/>
    <property type="project" value="UniProtKB-KW"/>
</dbReference>
<protein>
    <recommendedName>
        <fullName evidence="10">Thiamine-phosphate synthase</fullName>
        <ecNumber evidence="10">2.5.1.3</ecNumber>
    </recommendedName>
    <alternativeName>
        <fullName evidence="10">Thiamine-phosphate pyrophosphorylase</fullName>
    </alternativeName>
</protein>
<dbReference type="EMBL" id="NPEV01000061">
    <property type="protein sequence ID" value="RAI24936.1"/>
    <property type="molecule type" value="Genomic_DNA"/>
</dbReference>
<dbReference type="NCBIfam" id="TIGR00693">
    <property type="entry name" value="thiE"/>
    <property type="match status" value="1"/>
</dbReference>
<reference evidence="13 14" key="1">
    <citation type="submission" date="2017-07" db="EMBL/GenBank/DDBJ databases">
        <title>Draft Genome Sequences of Select Purple Nonsulfur Bacteria.</title>
        <authorList>
            <person name="Lasarre B."/>
            <person name="Mckinlay J.B."/>
        </authorList>
    </citation>
    <scope>NUCLEOTIDE SEQUENCE [LARGE SCALE GENOMIC DNA]</scope>
    <source>
        <strain evidence="13 14">DSM 11290</strain>
    </source>
</reference>
<evidence type="ECO:0000256" key="8">
    <source>
        <dbReference type="ARBA" id="ARBA00047851"/>
    </source>
</evidence>
<dbReference type="PANTHER" id="PTHR20857:SF15">
    <property type="entry name" value="THIAMINE-PHOSPHATE SYNTHASE"/>
    <property type="match status" value="1"/>
</dbReference>
<dbReference type="InterPro" id="IPR022998">
    <property type="entry name" value="ThiamineP_synth_TenI"/>
</dbReference>
<evidence type="ECO:0000256" key="3">
    <source>
        <dbReference type="ARBA" id="ARBA00022679"/>
    </source>
</evidence>
<evidence type="ECO:0000256" key="7">
    <source>
        <dbReference type="ARBA" id="ARBA00047334"/>
    </source>
</evidence>
<dbReference type="SUPFAM" id="SSF51391">
    <property type="entry name" value="Thiamin phosphate synthase"/>
    <property type="match status" value="1"/>
</dbReference>
<dbReference type="InterPro" id="IPR036206">
    <property type="entry name" value="ThiamineP_synth_sf"/>
</dbReference>
<dbReference type="AlphaFoldDB" id="A0A327JGY9"/>
<keyword evidence="3 10" id="KW-0808">Transferase</keyword>
<dbReference type="GO" id="GO:0009228">
    <property type="term" value="P:thiamine biosynthetic process"/>
    <property type="evidence" value="ECO:0007669"/>
    <property type="project" value="UniProtKB-KW"/>
</dbReference>
<keyword evidence="14" id="KW-1185">Reference proteome</keyword>
<dbReference type="RefSeq" id="WP_111436229.1">
    <property type="nucleotide sequence ID" value="NZ_JACIGG010000002.1"/>
</dbReference>
<dbReference type="Pfam" id="PF02581">
    <property type="entry name" value="TMP-TENI"/>
    <property type="match status" value="1"/>
</dbReference>
<evidence type="ECO:0000256" key="1">
    <source>
        <dbReference type="ARBA" id="ARBA00001946"/>
    </source>
</evidence>
<evidence type="ECO:0000256" key="4">
    <source>
        <dbReference type="ARBA" id="ARBA00022723"/>
    </source>
</evidence>
<comment type="pathway">
    <text evidence="2 11">Cofactor biosynthesis; thiamine diphosphate biosynthesis; thiamine phosphate from 4-amino-2-methyl-5-diphosphomethylpyrimidine and 4-methyl-5-(2-phosphoethyl)-thiazole: step 1/1.</text>
</comment>
<accession>A0A327JGY9</accession>
<dbReference type="InterPro" id="IPR013785">
    <property type="entry name" value="Aldolase_TIM"/>
</dbReference>
<proteinExistence type="inferred from homology"/>
<comment type="catalytic activity">
    <reaction evidence="9 10">
        <text>2-[(2R,5Z)-2-carboxy-4-methylthiazol-5(2H)-ylidene]ethyl phosphate + 4-amino-2-methyl-5-(diphosphooxymethyl)pyrimidine + 2 H(+) = thiamine phosphate + CO2 + diphosphate</text>
        <dbReference type="Rhea" id="RHEA:47844"/>
        <dbReference type="ChEBI" id="CHEBI:15378"/>
        <dbReference type="ChEBI" id="CHEBI:16526"/>
        <dbReference type="ChEBI" id="CHEBI:33019"/>
        <dbReference type="ChEBI" id="CHEBI:37575"/>
        <dbReference type="ChEBI" id="CHEBI:57841"/>
        <dbReference type="ChEBI" id="CHEBI:62899"/>
        <dbReference type="EC" id="2.5.1.3"/>
    </reaction>
</comment>